<evidence type="ECO:0000313" key="1">
    <source>
        <dbReference type="EnsemblPlants" id="PGSC0003DMT400020808"/>
    </source>
</evidence>
<keyword evidence="2" id="KW-1185">Reference proteome</keyword>
<proteinExistence type="predicted"/>
<dbReference type="InParanoid" id="M1AE43"/>
<sequence>MILANSESNTSLPGSSNILSREMSCNATNVVSSMSSPALLAKMKTGSDCNNRENIINLLTHSCNKTKDWNITRIFNMGMSKKCLEH</sequence>
<evidence type="ECO:0000313" key="2">
    <source>
        <dbReference type="Proteomes" id="UP000011115"/>
    </source>
</evidence>
<dbReference type="HOGENOM" id="CLU_2502297_0_0_1"/>
<reference evidence="1" key="2">
    <citation type="submission" date="2015-06" db="UniProtKB">
        <authorList>
            <consortium name="EnsemblPlants"/>
        </authorList>
    </citation>
    <scope>IDENTIFICATION</scope>
    <source>
        <strain evidence="1">DM1-3 516 R44</strain>
    </source>
</reference>
<dbReference type="Proteomes" id="UP000011115">
    <property type="component" value="Unassembled WGS sequence"/>
</dbReference>
<name>M1AE43_SOLTU</name>
<reference evidence="2" key="1">
    <citation type="journal article" date="2011" name="Nature">
        <title>Genome sequence and analysis of the tuber crop potato.</title>
        <authorList>
            <consortium name="The Potato Genome Sequencing Consortium"/>
        </authorList>
    </citation>
    <scope>NUCLEOTIDE SEQUENCE [LARGE SCALE GENOMIC DNA]</scope>
    <source>
        <strain evidence="2">cv. DM1-3 516 R44</strain>
    </source>
</reference>
<accession>M1AE43</accession>
<protein>
    <submittedName>
        <fullName evidence="1">REV HD-ZipIII</fullName>
    </submittedName>
</protein>
<dbReference type="EnsemblPlants" id="PGSC0003DMT400020808">
    <property type="protein sequence ID" value="PGSC0003DMT400020808"/>
    <property type="gene ID" value="PGSC0003DMG402008054"/>
</dbReference>
<dbReference type="Gramene" id="PGSC0003DMT400020808">
    <property type="protein sequence ID" value="PGSC0003DMT400020808"/>
    <property type="gene ID" value="PGSC0003DMG402008054"/>
</dbReference>
<dbReference type="AlphaFoldDB" id="M1AE43"/>
<organism evidence="1 2">
    <name type="scientific">Solanum tuberosum</name>
    <name type="common">Potato</name>
    <dbReference type="NCBI Taxonomy" id="4113"/>
    <lineage>
        <taxon>Eukaryota</taxon>
        <taxon>Viridiplantae</taxon>
        <taxon>Streptophyta</taxon>
        <taxon>Embryophyta</taxon>
        <taxon>Tracheophyta</taxon>
        <taxon>Spermatophyta</taxon>
        <taxon>Magnoliopsida</taxon>
        <taxon>eudicotyledons</taxon>
        <taxon>Gunneridae</taxon>
        <taxon>Pentapetalae</taxon>
        <taxon>asterids</taxon>
        <taxon>lamiids</taxon>
        <taxon>Solanales</taxon>
        <taxon>Solanaceae</taxon>
        <taxon>Solanoideae</taxon>
        <taxon>Solaneae</taxon>
        <taxon>Solanum</taxon>
    </lineage>
</organism>
<dbReference type="PaxDb" id="4113-PGSC0003DMT400020808"/>